<dbReference type="PANTHER" id="PTHR45528">
    <property type="entry name" value="SENSOR HISTIDINE KINASE CPXA"/>
    <property type="match status" value="1"/>
</dbReference>
<keyword evidence="4" id="KW-1003">Cell membrane</keyword>
<evidence type="ECO:0000256" key="6">
    <source>
        <dbReference type="ARBA" id="ARBA00022679"/>
    </source>
</evidence>
<keyword evidence="8" id="KW-0547">Nucleotide-binding</keyword>
<proteinExistence type="predicted"/>
<dbReference type="EMBL" id="CP039126">
    <property type="protein sequence ID" value="QMW78674.1"/>
    <property type="molecule type" value="Genomic_DNA"/>
</dbReference>
<evidence type="ECO:0000256" key="1">
    <source>
        <dbReference type="ARBA" id="ARBA00000085"/>
    </source>
</evidence>
<dbReference type="Gene3D" id="1.10.287.130">
    <property type="match status" value="1"/>
</dbReference>
<comment type="catalytic activity">
    <reaction evidence="1">
        <text>ATP + protein L-histidine = ADP + protein N-phospho-L-histidine.</text>
        <dbReference type="EC" id="2.7.13.3"/>
    </reaction>
</comment>
<evidence type="ECO:0000256" key="9">
    <source>
        <dbReference type="ARBA" id="ARBA00022777"/>
    </source>
</evidence>
<evidence type="ECO:0000313" key="16">
    <source>
        <dbReference type="Proteomes" id="UP000515789"/>
    </source>
</evidence>
<evidence type="ECO:0000256" key="7">
    <source>
        <dbReference type="ARBA" id="ARBA00022692"/>
    </source>
</evidence>
<dbReference type="GO" id="GO:0005524">
    <property type="term" value="F:ATP binding"/>
    <property type="evidence" value="ECO:0007669"/>
    <property type="project" value="UniProtKB-KW"/>
</dbReference>
<dbReference type="GO" id="GO:0000155">
    <property type="term" value="F:phosphorelay sensor kinase activity"/>
    <property type="evidence" value="ECO:0007669"/>
    <property type="project" value="InterPro"/>
</dbReference>
<dbReference type="GeneID" id="75051216"/>
<dbReference type="EC" id="2.7.13.3" evidence="3"/>
<evidence type="ECO:0000256" key="2">
    <source>
        <dbReference type="ARBA" id="ARBA00004651"/>
    </source>
</evidence>
<name>A0A7G5MVN1_9FIRM</name>
<dbReference type="InterPro" id="IPR050398">
    <property type="entry name" value="HssS/ArlS-like"/>
</dbReference>
<dbReference type="InterPro" id="IPR036097">
    <property type="entry name" value="HisK_dim/P_sf"/>
</dbReference>
<accession>A0A7G5MVN1</accession>
<dbReference type="Pfam" id="PF00512">
    <property type="entry name" value="HisKA"/>
    <property type="match status" value="1"/>
</dbReference>
<dbReference type="Proteomes" id="UP000515789">
    <property type="component" value="Chromosome"/>
</dbReference>
<gene>
    <name evidence="15" type="ORF">E5259_14330</name>
</gene>
<dbReference type="CDD" id="cd00082">
    <property type="entry name" value="HisKA"/>
    <property type="match status" value="1"/>
</dbReference>
<evidence type="ECO:0000256" key="3">
    <source>
        <dbReference type="ARBA" id="ARBA00012438"/>
    </source>
</evidence>
<sequence length="195" mass="22133">MKTNIMTGICVFVILCLLAALLIVLAAGRAREKKLLRRLQEMLEDASAGTFLEGKLEDTKISELESAMWRFLNDSRLSSVQQAEQKQRIQSLISDISHQTVTPIANIKIYAELLKEQQEKWKAGDCSVKEDIAEEIDAVIDQVDKLDFLIGSLVKLSRLENGILELEPHNCCIREVLTAIRRQFTKKHSRRVSLL</sequence>
<keyword evidence="11" id="KW-1133">Transmembrane helix</keyword>
<keyword evidence="9" id="KW-0418">Kinase</keyword>
<comment type="subcellular location">
    <subcellularLocation>
        <location evidence="2">Cell membrane</location>
        <topology evidence="2">Multi-pass membrane protein</topology>
    </subcellularLocation>
</comment>
<evidence type="ECO:0000259" key="14">
    <source>
        <dbReference type="SMART" id="SM00388"/>
    </source>
</evidence>
<feature type="domain" description="Signal transduction histidine kinase dimerisation/phosphoacceptor" evidence="14">
    <location>
        <begin position="88"/>
        <end position="162"/>
    </location>
</feature>
<dbReference type="SMART" id="SM00388">
    <property type="entry name" value="HisKA"/>
    <property type="match status" value="1"/>
</dbReference>
<protein>
    <recommendedName>
        <fullName evidence="3">histidine kinase</fullName>
        <ecNumber evidence="3">2.7.13.3</ecNumber>
    </recommendedName>
</protein>
<evidence type="ECO:0000256" key="13">
    <source>
        <dbReference type="ARBA" id="ARBA00023136"/>
    </source>
</evidence>
<dbReference type="PANTHER" id="PTHR45528:SF1">
    <property type="entry name" value="SENSOR HISTIDINE KINASE CPXA"/>
    <property type="match status" value="1"/>
</dbReference>
<dbReference type="AlphaFoldDB" id="A0A7G5MVN1"/>
<keyword evidence="12" id="KW-0902">Two-component regulatory system</keyword>
<keyword evidence="13" id="KW-0472">Membrane</keyword>
<organism evidence="15 16">
    <name type="scientific">Blautia producta</name>
    <dbReference type="NCBI Taxonomy" id="33035"/>
    <lineage>
        <taxon>Bacteria</taxon>
        <taxon>Bacillati</taxon>
        <taxon>Bacillota</taxon>
        <taxon>Clostridia</taxon>
        <taxon>Lachnospirales</taxon>
        <taxon>Lachnospiraceae</taxon>
        <taxon>Blautia</taxon>
    </lineage>
</organism>
<dbReference type="InterPro" id="IPR003661">
    <property type="entry name" value="HisK_dim/P_dom"/>
</dbReference>
<keyword evidence="5" id="KW-0597">Phosphoprotein</keyword>
<keyword evidence="7" id="KW-0812">Transmembrane</keyword>
<evidence type="ECO:0000256" key="4">
    <source>
        <dbReference type="ARBA" id="ARBA00022475"/>
    </source>
</evidence>
<evidence type="ECO:0000256" key="11">
    <source>
        <dbReference type="ARBA" id="ARBA00022989"/>
    </source>
</evidence>
<reference evidence="15 16" key="1">
    <citation type="submission" date="2019-04" db="EMBL/GenBank/DDBJ databases">
        <authorList>
            <person name="Schori C."/>
            <person name="Ahrens C."/>
        </authorList>
    </citation>
    <scope>NUCLEOTIDE SEQUENCE [LARGE SCALE GENOMIC DNA]</scope>
    <source>
        <strain evidence="15 16">DSM 2950</strain>
    </source>
</reference>
<dbReference type="RefSeq" id="WP_018594068.1">
    <property type="nucleotide sequence ID" value="NZ_CABLBP010000011.1"/>
</dbReference>
<evidence type="ECO:0000256" key="12">
    <source>
        <dbReference type="ARBA" id="ARBA00023012"/>
    </source>
</evidence>
<keyword evidence="6" id="KW-0808">Transferase</keyword>
<evidence type="ECO:0000256" key="10">
    <source>
        <dbReference type="ARBA" id="ARBA00022840"/>
    </source>
</evidence>
<dbReference type="SUPFAM" id="SSF47384">
    <property type="entry name" value="Homodimeric domain of signal transducing histidine kinase"/>
    <property type="match status" value="1"/>
</dbReference>
<evidence type="ECO:0000256" key="5">
    <source>
        <dbReference type="ARBA" id="ARBA00022553"/>
    </source>
</evidence>
<evidence type="ECO:0000313" key="15">
    <source>
        <dbReference type="EMBL" id="QMW78674.1"/>
    </source>
</evidence>
<keyword evidence="10" id="KW-0067">ATP-binding</keyword>
<dbReference type="GO" id="GO:0005886">
    <property type="term" value="C:plasma membrane"/>
    <property type="evidence" value="ECO:0007669"/>
    <property type="project" value="UniProtKB-SubCell"/>
</dbReference>
<evidence type="ECO:0000256" key="8">
    <source>
        <dbReference type="ARBA" id="ARBA00022741"/>
    </source>
</evidence>